<gene>
    <name evidence="10" type="primary">hflK</name>
    <name evidence="10" type="ORF">ABS770_13715</name>
    <name evidence="9" type="ORF">QO001_002978</name>
</gene>
<dbReference type="GeneID" id="90832033"/>
<evidence type="ECO:0000256" key="2">
    <source>
        <dbReference type="ARBA" id="ARBA00006971"/>
    </source>
</evidence>
<evidence type="ECO:0000256" key="1">
    <source>
        <dbReference type="ARBA" id="ARBA00004167"/>
    </source>
</evidence>
<dbReference type="SMART" id="SM00244">
    <property type="entry name" value="PHB"/>
    <property type="match status" value="1"/>
</dbReference>
<dbReference type="Gene3D" id="3.30.479.30">
    <property type="entry name" value="Band 7 domain"/>
    <property type="match status" value="1"/>
</dbReference>
<dbReference type="EMBL" id="JBELQD010000013">
    <property type="protein sequence ID" value="MER2289320.1"/>
    <property type="molecule type" value="Genomic_DNA"/>
</dbReference>
<keyword evidence="9" id="KW-0645">Protease</keyword>
<evidence type="ECO:0000313" key="9">
    <source>
        <dbReference type="EMBL" id="MDQ0544049.1"/>
    </source>
</evidence>
<evidence type="ECO:0000313" key="11">
    <source>
        <dbReference type="Proteomes" id="UP001223420"/>
    </source>
</evidence>
<dbReference type="PANTHER" id="PTHR43327">
    <property type="entry name" value="STOMATIN-LIKE PROTEIN 2, MITOCHONDRIAL"/>
    <property type="match status" value="1"/>
</dbReference>
<dbReference type="EMBL" id="JAUSWL010000004">
    <property type="protein sequence ID" value="MDQ0544049.1"/>
    <property type="molecule type" value="Genomic_DNA"/>
</dbReference>
<dbReference type="AlphaFoldDB" id="A0AAJ1WUV8"/>
<feature type="region of interest" description="Disordered" evidence="7">
    <location>
        <begin position="1"/>
        <end position="40"/>
    </location>
</feature>
<dbReference type="InterPro" id="IPR036013">
    <property type="entry name" value="Band_7/SPFH_dom_sf"/>
</dbReference>
<evidence type="ECO:0000313" key="10">
    <source>
        <dbReference type="EMBL" id="MER2289320.1"/>
    </source>
</evidence>
<evidence type="ECO:0000256" key="3">
    <source>
        <dbReference type="ARBA" id="ARBA00022692"/>
    </source>
</evidence>
<reference evidence="10" key="2">
    <citation type="submission" date="2024-06" db="EMBL/GenBank/DDBJ databases">
        <authorList>
            <person name="Campbell A.G."/>
        </authorList>
    </citation>
    <scope>NUCLEOTIDE SEQUENCE</scope>
    <source>
        <strain evidence="10">EM17</strain>
    </source>
</reference>
<dbReference type="InterPro" id="IPR001107">
    <property type="entry name" value="Band_7"/>
</dbReference>
<sequence length="398" mass="41637">MLWSNQSGGGGGGPWGRPGGNGGGPWGGGGGGKTPPNLEDLLRRGQDRLRGLIPGGGNTGGGYGGGSPSGIGGGRSAAVIAALAVAVWLATGFYTVYPRQVGIETIFGRYVGTKGEGLRYNFPYPIGGVVKPDVGSQNSIQIGFRAGPGGQGRNRDVPDESLILTGDENIVDLDFEVQWRINPLKASDFVFNLQNPEGTIKAISESAMREVIGRRNIQAILTNEQSSIAQEVKEMVQKALDEYGAGVRIEVVQLVSVNPPPEVRPAFIDVNAAQQDADTAQNEAKTYASREVPQARGRASQIFQQAEAYRTKATADATGQAARFSEVYASYKAAPAISRERLFLETMEKVLGSVNKVIIDQNGAQPGSGTAAAGVLPVLPLTEFGARAQSPAATGAAR</sequence>
<comment type="function">
    <text evidence="6">HflC and HflK could encode or regulate a protease.</text>
</comment>
<dbReference type="Pfam" id="PF01145">
    <property type="entry name" value="Band_7"/>
    <property type="match status" value="1"/>
</dbReference>
<keyword evidence="5" id="KW-0472">Membrane</keyword>
<reference evidence="9" key="1">
    <citation type="submission" date="2023-07" db="EMBL/GenBank/DDBJ databases">
        <title>Genomic Encyclopedia of Type Strains, Phase IV (KMG-IV): sequencing the most valuable type-strain genomes for metagenomic binning, comparative biology and taxonomic classification.</title>
        <authorList>
            <person name="Goeker M."/>
        </authorList>
    </citation>
    <scope>NUCLEOTIDE SEQUENCE</scope>
    <source>
        <strain evidence="9">DSM 19569</strain>
    </source>
</reference>
<accession>A0AAJ1WUV8</accession>
<keyword evidence="4" id="KW-1133">Transmembrane helix</keyword>
<evidence type="ECO:0000259" key="8">
    <source>
        <dbReference type="SMART" id="SM00244"/>
    </source>
</evidence>
<feature type="compositionally biased region" description="Gly residues" evidence="7">
    <location>
        <begin position="7"/>
        <end position="33"/>
    </location>
</feature>
<name>A0AAJ1WUV8_9HYPH</name>
<keyword evidence="3" id="KW-0812">Transmembrane</keyword>
<dbReference type="PANTHER" id="PTHR43327:SF2">
    <property type="entry name" value="MODULATOR OF FTSH PROTEASE HFLK"/>
    <property type="match status" value="1"/>
</dbReference>
<dbReference type="Pfam" id="PF12221">
    <property type="entry name" value="HflK_N"/>
    <property type="match status" value="1"/>
</dbReference>
<dbReference type="GO" id="GO:0016020">
    <property type="term" value="C:membrane"/>
    <property type="evidence" value="ECO:0007669"/>
    <property type="project" value="UniProtKB-SubCell"/>
</dbReference>
<comment type="similarity">
    <text evidence="2 6">Belongs to the band 7/mec-2 family. HflK subfamily.</text>
</comment>
<dbReference type="InterPro" id="IPR050710">
    <property type="entry name" value="Band7/mec-2_domain"/>
</dbReference>
<dbReference type="InterPro" id="IPR010201">
    <property type="entry name" value="HflK"/>
</dbReference>
<protein>
    <recommendedName>
        <fullName evidence="6">Protein HflK</fullName>
    </recommendedName>
</protein>
<keyword evidence="9" id="KW-0378">Hydrolase</keyword>
<dbReference type="NCBIfam" id="TIGR01933">
    <property type="entry name" value="hflK"/>
    <property type="match status" value="1"/>
</dbReference>
<dbReference type="SUPFAM" id="SSF117892">
    <property type="entry name" value="Band 7/SPFH domain"/>
    <property type="match status" value="1"/>
</dbReference>
<organism evidence="9 11">
    <name type="scientific">Methylobacterium brachiatum</name>
    <dbReference type="NCBI Taxonomy" id="269660"/>
    <lineage>
        <taxon>Bacteria</taxon>
        <taxon>Pseudomonadati</taxon>
        <taxon>Pseudomonadota</taxon>
        <taxon>Alphaproteobacteria</taxon>
        <taxon>Hyphomicrobiales</taxon>
        <taxon>Methylobacteriaceae</taxon>
        <taxon>Methylobacterium</taxon>
    </lineage>
</organism>
<dbReference type="InterPro" id="IPR020980">
    <property type="entry name" value="Membrane_HflK_N"/>
</dbReference>
<comment type="subunit">
    <text evidence="6">HflC and HflK may interact to form a multimeric complex.</text>
</comment>
<dbReference type="Proteomes" id="UP001432995">
    <property type="component" value="Unassembled WGS sequence"/>
</dbReference>
<evidence type="ECO:0000256" key="6">
    <source>
        <dbReference type="RuleBase" id="RU364113"/>
    </source>
</evidence>
<comment type="subcellular location">
    <subcellularLocation>
        <location evidence="1">Membrane</location>
        <topology evidence="1">Single-pass membrane protein</topology>
    </subcellularLocation>
</comment>
<dbReference type="Proteomes" id="UP001223420">
    <property type="component" value="Unassembled WGS sequence"/>
</dbReference>
<evidence type="ECO:0000256" key="7">
    <source>
        <dbReference type="SAM" id="MobiDB-lite"/>
    </source>
</evidence>
<dbReference type="GO" id="GO:0008233">
    <property type="term" value="F:peptidase activity"/>
    <property type="evidence" value="ECO:0007669"/>
    <property type="project" value="UniProtKB-KW"/>
</dbReference>
<comment type="caution">
    <text evidence="9">The sequence shown here is derived from an EMBL/GenBank/DDBJ whole genome shotgun (WGS) entry which is preliminary data.</text>
</comment>
<evidence type="ECO:0000313" key="12">
    <source>
        <dbReference type="Proteomes" id="UP001432995"/>
    </source>
</evidence>
<dbReference type="GO" id="GO:0006508">
    <property type="term" value="P:proteolysis"/>
    <property type="evidence" value="ECO:0007669"/>
    <property type="project" value="UniProtKB-KW"/>
</dbReference>
<evidence type="ECO:0000256" key="4">
    <source>
        <dbReference type="ARBA" id="ARBA00022989"/>
    </source>
</evidence>
<dbReference type="RefSeq" id="WP_007567594.1">
    <property type="nucleotide sequence ID" value="NZ_FOQW01000006.1"/>
</dbReference>
<feature type="domain" description="Band 7" evidence="8">
    <location>
        <begin position="91"/>
        <end position="271"/>
    </location>
</feature>
<proteinExistence type="inferred from homology"/>
<dbReference type="CDD" id="cd03404">
    <property type="entry name" value="SPFH_HflK"/>
    <property type="match status" value="1"/>
</dbReference>
<keyword evidence="12" id="KW-1185">Reference proteome</keyword>
<evidence type="ECO:0000256" key="5">
    <source>
        <dbReference type="ARBA" id="ARBA00023136"/>
    </source>
</evidence>